<reference evidence="1 2" key="1">
    <citation type="journal article" date="2011" name="J. Bacteriol.">
        <title>Two new complete genome sequences offer insight into host and tissue specificity of plant pathogenic Xanthomonas spp.</title>
        <authorList>
            <person name="Bogdanove A.J."/>
            <person name="Koebnik R."/>
            <person name="Lu H."/>
            <person name="Furutani A."/>
            <person name="Angiuoli S.V."/>
            <person name="Patil P.B."/>
            <person name="Van Sluys M.A."/>
            <person name="Ryan R.P."/>
            <person name="Meyer D.F."/>
            <person name="Han S.W."/>
            <person name="Aparna G."/>
            <person name="Rajaram M."/>
            <person name="Delcher A.L."/>
            <person name="Phillippy A.M."/>
            <person name="Puiu D."/>
            <person name="Schatz M.C."/>
            <person name="Shumway M."/>
            <person name="Sommer D.D."/>
            <person name="Trapnell C."/>
            <person name="Benahmed F."/>
            <person name="Dimitrov G."/>
            <person name="Madupu R."/>
            <person name="Radune D."/>
            <person name="Sullivan S."/>
            <person name="Jha G."/>
            <person name="Ishihara H."/>
            <person name="Lee S.W."/>
            <person name="Pandey A."/>
            <person name="Sharma V."/>
            <person name="Sriariyanun M."/>
            <person name="Szurek B."/>
            <person name="Vera-Cruz C.M."/>
            <person name="Dorman K.S."/>
            <person name="Ronald P.C."/>
            <person name="Verdier V."/>
            <person name="Dow J.M."/>
            <person name="Sonti R.V."/>
            <person name="Tsuge S."/>
            <person name="Brendel V.P."/>
            <person name="Rabinowicz P.D."/>
            <person name="Leach J.E."/>
            <person name="White F.F."/>
            <person name="Salzberg S.L."/>
        </authorList>
    </citation>
    <scope>NUCLEOTIDE SEQUENCE [LARGE SCALE GENOMIC DNA]</scope>
    <source>
        <strain evidence="1 2">BLS256</strain>
    </source>
</reference>
<dbReference type="HOGENOM" id="CLU_3159371_0_0_6"/>
<gene>
    <name evidence="1" type="ORF">XOC_1236</name>
</gene>
<dbReference type="AlphaFoldDB" id="G7TGN0"/>
<organism evidence="1 2">
    <name type="scientific">Xanthomonas oryzae pv. oryzicola (strain BLS256)</name>
    <dbReference type="NCBI Taxonomy" id="383407"/>
    <lineage>
        <taxon>Bacteria</taxon>
        <taxon>Pseudomonadati</taxon>
        <taxon>Pseudomonadota</taxon>
        <taxon>Gammaproteobacteria</taxon>
        <taxon>Lysobacterales</taxon>
        <taxon>Lysobacteraceae</taxon>
        <taxon>Xanthomonas</taxon>
    </lineage>
</organism>
<proteinExistence type="predicted"/>
<dbReference type="Proteomes" id="UP000008851">
    <property type="component" value="Chromosome"/>
</dbReference>
<dbReference type="EMBL" id="CP003057">
    <property type="protein sequence ID" value="AEQ95423.1"/>
    <property type="molecule type" value="Genomic_DNA"/>
</dbReference>
<dbReference type="KEGG" id="xor:XOC_1236"/>
<evidence type="ECO:0000313" key="2">
    <source>
        <dbReference type="Proteomes" id="UP000008851"/>
    </source>
</evidence>
<protein>
    <submittedName>
        <fullName evidence="1">Uncharacterized protein</fullName>
    </submittedName>
</protein>
<evidence type="ECO:0000313" key="1">
    <source>
        <dbReference type="EMBL" id="AEQ95423.1"/>
    </source>
</evidence>
<sequence length="48" mass="5529">MVEDSVVNDQGRWLCWSDCNTRHAAAGVRSLAPAATQRRCRLRLFHHH</sequence>
<accession>G7TGN0</accession>
<name>G7TGN0_XANOB</name>